<comment type="caution">
    <text evidence="2">The sequence shown here is derived from an EMBL/GenBank/DDBJ whole genome shotgun (WGS) entry which is preliminary data.</text>
</comment>
<gene>
    <name evidence="2" type="ORF">E4663_00430</name>
</gene>
<dbReference type="AlphaFoldDB" id="A0A4Z0H2V5"/>
<organism evidence="2 3">
    <name type="scientific">Halobacillus salinus</name>
    <dbReference type="NCBI Taxonomy" id="192814"/>
    <lineage>
        <taxon>Bacteria</taxon>
        <taxon>Bacillati</taxon>
        <taxon>Bacillota</taxon>
        <taxon>Bacilli</taxon>
        <taxon>Bacillales</taxon>
        <taxon>Bacillaceae</taxon>
        <taxon>Halobacillus</taxon>
    </lineage>
</organism>
<protein>
    <submittedName>
        <fullName evidence="2">Uncharacterized protein</fullName>
    </submittedName>
</protein>
<reference evidence="2 3" key="1">
    <citation type="journal article" date="2003" name="Int. J. Syst. Evol. Microbiol.">
        <title>Halobacillus salinus sp. nov., isolated from a salt lake on the coast of the East Sea in Korea.</title>
        <authorList>
            <person name="Yoon J.H."/>
            <person name="Kang K.H."/>
            <person name="Park Y.H."/>
        </authorList>
    </citation>
    <scope>NUCLEOTIDE SEQUENCE [LARGE SCALE GENOMIC DNA]</scope>
    <source>
        <strain evidence="2 3">HSL-3</strain>
    </source>
</reference>
<keyword evidence="3" id="KW-1185">Reference proteome</keyword>
<dbReference type="EMBL" id="SRJC01000001">
    <property type="protein sequence ID" value="TGB03505.1"/>
    <property type="molecule type" value="Genomic_DNA"/>
</dbReference>
<evidence type="ECO:0000313" key="2">
    <source>
        <dbReference type="EMBL" id="TGB03505.1"/>
    </source>
</evidence>
<evidence type="ECO:0000313" key="3">
    <source>
        <dbReference type="Proteomes" id="UP000297982"/>
    </source>
</evidence>
<dbReference type="Proteomes" id="UP000297982">
    <property type="component" value="Unassembled WGS sequence"/>
</dbReference>
<name>A0A4Z0H2V5_9BACI</name>
<dbReference type="RefSeq" id="WP_135326236.1">
    <property type="nucleotide sequence ID" value="NZ_SRJC01000001.1"/>
</dbReference>
<evidence type="ECO:0000256" key="1">
    <source>
        <dbReference type="SAM" id="MobiDB-lite"/>
    </source>
</evidence>
<accession>A0A4Z0H2V5</accession>
<feature type="region of interest" description="Disordered" evidence="1">
    <location>
        <begin position="524"/>
        <end position="551"/>
    </location>
</feature>
<proteinExistence type="predicted"/>
<sequence>MMNVTALSVDIAKVDRMAQTGSSLLRLIQNDELPILDLLVRESLQNSLDAKRSECPNVNVDLSIKSFNKNTALEHFEGLADTFAHEFPSPEQKSLVIKDSNTVGLTGPLSYEEMESRDEQGNMLNLVYEIGRPQQKEGAGGSWGLGKTVYFRAGVGLVIYYSRIKKENGSFESRLAACLIEDEEKDKKSTFIPYESESKLKRGIAWWGVPRGDKTVPLTDEVEINRILESFNIEKFEGEETGTTVIIPFIKEENLLTENIGENNKPLPWHSSVERYLNVSVQRWYAPRLANEYYPYGGWLRCSINSKQIDYNRMEPSFQVLQSLYNRTLKNYNKKDIVSDSESYVEPIITRNTLDNGEAGKISFALVKRDTLKMTVPDNLASPYDYFDIPNQSDMDNTPIISYTRKPGMIVSYNTTGGWVEKIQTQSEDEFLIGIFVPNSENPVTHPDFKDKAPTLEGYLRKSEKADHRSWSDYNENGKYLNLIKRIQTTMPRRVNQKIDREEKNEKNVKANQLSSVVGKALLPPRGYGKTSNRKPGKGGNGGKGSTSTKTKNFSYKIDRVNPINIYETEIQFSIDAGDKACTAQIEIAALAERETIKADKWESDDGIGTTFPFLINEISVDNEVGTEHITTDYSERLYAAKLYVPEQTKDVTGSVVVKSSDPLIQMKILMNDLTEAESKVNE</sequence>